<feature type="compositionally biased region" description="Polar residues" evidence="15">
    <location>
        <begin position="90"/>
        <end position="101"/>
    </location>
</feature>
<evidence type="ECO:0000256" key="5">
    <source>
        <dbReference type="ARBA" id="ARBA00022723"/>
    </source>
</evidence>
<comment type="subunit">
    <text evidence="14">Monomer.</text>
</comment>
<feature type="binding site" evidence="14">
    <location>
        <begin position="773"/>
        <end position="775"/>
    </location>
    <ligand>
        <name>AMP</name>
        <dbReference type="ChEBI" id="CHEBI:456215"/>
    </ligand>
</feature>
<comment type="similarity">
    <text evidence="14">Belongs to the adenylate kinase family. AK3 subfamily.</text>
</comment>
<keyword evidence="9" id="KW-0460">Magnesium</keyword>
<evidence type="ECO:0000256" key="1">
    <source>
        <dbReference type="ARBA" id="ARBA00004305"/>
    </source>
</evidence>
<evidence type="ECO:0000256" key="8">
    <source>
        <dbReference type="ARBA" id="ARBA00022840"/>
    </source>
</evidence>
<keyword evidence="8" id="KW-0067">ATP-binding</keyword>
<dbReference type="GO" id="GO:0004017">
    <property type="term" value="F:AMP kinase activity"/>
    <property type="evidence" value="ECO:0007669"/>
    <property type="project" value="InterPro"/>
</dbReference>
<accession>A0A1I8HK53</accession>
<evidence type="ECO:0000256" key="14">
    <source>
        <dbReference type="HAMAP-Rule" id="MF_03169"/>
    </source>
</evidence>
<name>A0A1I8HK53_9PLAT</name>
<proteinExistence type="inferred from homology"/>
<dbReference type="WBParaSite" id="maker-uti_cns_0006594-snap-gene-0.3-mRNA-1">
    <property type="protein sequence ID" value="maker-uti_cns_0006594-snap-gene-0.3-mRNA-1"/>
    <property type="gene ID" value="maker-uti_cns_0006594-snap-gene-0.3"/>
</dbReference>
<evidence type="ECO:0000256" key="7">
    <source>
        <dbReference type="ARBA" id="ARBA00022777"/>
    </source>
</evidence>
<evidence type="ECO:0000256" key="3">
    <source>
        <dbReference type="ARBA" id="ARBA00022527"/>
    </source>
</evidence>
<feature type="region of interest" description="Disordered" evidence="15">
    <location>
        <begin position="17"/>
        <end position="46"/>
    </location>
</feature>
<dbReference type="InterPro" id="IPR000687">
    <property type="entry name" value="RIO_kinase"/>
</dbReference>
<comment type="subcellular location">
    <subcellularLocation>
        <location evidence="1 14">Mitochondrion matrix</location>
    </subcellularLocation>
</comment>
<evidence type="ECO:0000313" key="17">
    <source>
        <dbReference type="Proteomes" id="UP000095280"/>
    </source>
</evidence>
<dbReference type="PROSITE" id="PS00113">
    <property type="entry name" value="ADENYLATE_KINASE"/>
    <property type="match status" value="1"/>
</dbReference>
<keyword evidence="17" id="KW-1185">Reference proteome</keyword>
<dbReference type="Gene3D" id="3.40.50.300">
    <property type="entry name" value="P-loop containing nucleotide triphosphate hydrolases"/>
    <property type="match status" value="1"/>
</dbReference>
<feature type="binding site" evidence="14">
    <location>
        <begin position="726"/>
        <end position="731"/>
    </location>
    <ligand>
        <name>GTP</name>
        <dbReference type="ChEBI" id="CHEBI:37565"/>
    </ligand>
</feature>
<feature type="compositionally biased region" description="Basic and acidic residues" evidence="15">
    <location>
        <begin position="219"/>
        <end position="231"/>
    </location>
</feature>
<evidence type="ECO:0000313" key="18">
    <source>
        <dbReference type="WBParaSite" id="maker-uti_cns_0006594-snap-gene-0.3-mRNA-1"/>
    </source>
</evidence>
<evidence type="ECO:0000256" key="15">
    <source>
        <dbReference type="SAM" id="MobiDB-lite"/>
    </source>
</evidence>
<dbReference type="SUPFAM" id="SSF56112">
    <property type="entry name" value="Protein kinase-like (PK-like)"/>
    <property type="match status" value="1"/>
</dbReference>
<dbReference type="InterPro" id="IPR000850">
    <property type="entry name" value="Adenylat/UMP-CMP_kin"/>
</dbReference>
<feature type="binding site" evidence="14">
    <location>
        <position position="882"/>
    </location>
    <ligand>
        <name>AMP</name>
        <dbReference type="ChEBI" id="CHEBI:456215"/>
    </ligand>
</feature>
<feature type="compositionally biased region" description="Acidic residues" evidence="15">
    <location>
        <begin position="172"/>
        <end position="191"/>
    </location>
</feature>
<dbReference type="InterPro" id="IPR051272">
    <property type="entry name" value="RIO-type_Ser/Thr_kinase"/>
</dbReference>
<dbReference type="GO" id="GO:0005525">
    <property type="term" value="F:GTP binding"/>
    <property type="evidence" value="ECO:0007669"/>
    <property type="project" value="UniProtKB-KW"/>
</dbReference>
<feature type="binding site" evidence="14">
    <location>
        <position position="747"/>
    </location>
    <ligand>
        <name>AMP</name>
        <dbReference type="ChEBI" id="CHEBI:456215"/>
    </ligand>
</feature>
<dbReference type="PANTHER" id="PTHR45723">
    <property type="entry name" value="SERINE/THREONINE-PROTEIN KINASE RIO1"/>
    <property type="match status" value="1"/>
</dbReference>
<keyword evidence="4 14" id="KW-0808">Transferase</keyword>
<dbReference type="Pfam" id="PF01163">
    <property type="entry name" value="RIO1"/>
    <property type="match status" value="1"/>
</dbReference>
<feature type="binding site" evidence="14">
    <location>
        <position position="871"/>
    </location>
    <ligand>
        <name>AMP</name>
        <dbReference type="ChEBI" id="CHEBI:456215"/>
    </ligand>
</feature>
<dbReference type="GO" id="GO:0046039">
    <property type="term" value="P:GTP metabolic process"/>
    <property type="evidence" value="ECO:0007669"/>
    <property type="project" value="UniProtKB-UniRule"/>
</dbReference>
<evidence type="ECO:0000256" key="6">
    <source>
        <dbReference type="ARBA" id="ARBA00022741"/>
    </source>
</evidence>
<keyword evidence="11 14" id="KW-0342">GTP-binding</keyword>
<organism evidence="17 18">
    <name type="scientific">Macrostomum lignano</name>
    <dbReference type="NCBI Taxonomy" id="282301"/>
    <lineage>
        <taxon>Eukaryota</taxon>
        <taxon>Metazoa</taxon>
        <taxon>Spiralia</taxon>
        <taxon>Lophotrochozoa</taxon>
        <taxon>Platyhelminthes</taxon>
        <taxon>Rhabditophora</taxon>
        <taxon>Macrostomorpha</taxon>
        <taxon>Macrostomida</taxon>
        <taxon>Macrostomidae</taxon>
        <taxon>Macrostomum</taxon>
    </lineage>
</organism>
<dbReference type="InterPro" id="IPR006259">
    <property type="entry name" value="Adenyl_kin_sub"/>
</dbReference>
<feature type="binding site" evidence="14">
    <location>
        <begin position="801"/>
        <end position="804"/>
    </location>
    <ligand>
        <name>AMP</name>
        <dbReference type="ChEBI" id="CHEBI:456215"/>
    </ligand>
</feature>
<dbReference type="GO" id="GO:0005759">
    <property type="term" value="C:mitochondrial matrix"/>
    <property type="evidence" value="ECO:0007669"/>
    <property type="project" value="UniProtKB-SubCell"/>
</dbReference>
<evidence type="ECO:0000256" key="4">
    <source>
        <dbReference type="ARBA" id="ARBA00022679"/>
    </source>
</evidence>
<evidence type="ECO:0000256" key="2">
    <source>
        <dbReference type="ARBA" id="ARBA00009196"/>
    </source>
</evidence>
<dbReference type="PRINTS" id="PR00094">
    <property type="entry name" value="ADENYLTKNASE"/>
</dbReference>
<feature type="region of interest" description="LID" evidence="14">
    <location>
        <begin position="837"/>
        <end position="874"/>
    </location>
</feature>
<evidence type="ECO:0000256" key="10">
    <source>
        <dbReference type="ARBA" id="ARBA00023128"/>
    </source>
</evidence>
<feature type="region of interest" description="Disordered" evidence="15">
    <location>
        <begin position="90"/>
        <end position="124"/>
    </location>
</feature>
<keyword evidence="5" id="KW-0479">Metal-binding</keyword>
<comment type="catalytic activity">
    <reaction evidence="14">
        <text>a ribonucleoside 5'-triphosphate + AMP = a ribonucleoside 5'-diphosphate + ADP</text>
        <dbReference type="Rhea" id="RHEA:13749"/>
        <dbReference type="ChEBI" id="CHEBI:57930"/>
        <dbReference type="ChEBI" id="CHEBI:61557"/>
        <dbReference type="ChEBI" id="CHEBI:456215"/>
        <dbReference type="ChEBI" id="CHEBI:456216"/>
        <dbReference type="EC" id="2.7.4.10"/>
    </reaction>
</comment>
<protein>
    <recommendedName>
        <fullName evidence="14">GTP:AMP phosphotransferase, mitochondrial</fullName>
        <ecNumber evidence="14">2.7.4.10</ecNumber>
    </recommendedName>
    <alternativeName>
        <fullName evidence="14">Adenylate kinase 3</fullName>
        <shortName evidence="14">AK 3</shortName>
    </alternativeName>
</protein>
<dbReference type="GO" id="GO:0004674">
    <property type="term" value="F:protein serine/threonine kinase activity"/>
    <property type="evidence" value="ECO:0007669"/>
    <property type="project" value="UniProtKB-KW"/>
</dbReference>
<dbReference type="AlphaFoldDB" id="A0A1I8HK53"/>
<dbReference type="SUPFAM" id="SSF52540">
    <property type="entry name" value="P-loop containing nucleoside triphosphate hydrolases"/>
    <property type="match status" value="1"/>
</dbReference>
<dbReference type="InterPro" id="IPR033690">
    <property type="entry name" value="Adenylat_kinase_CS"/>
</dbReference>
<dbReference type="InterPro" id="IPR018934">
    <property type="entry name" value="RIO_dom"/>
</dbReference>
<reference evidence="18" key="1">
    <citation type="submission" date="2016-11" db="UniProtKB">
        <authorList>
            <consortium name="WormBaseParasite"/>
        </authorList>
    </citation>
    <scope>IDENTIFICATION</scope>
</reference>
<feature type="binding site" evidence="14">
    <location>
        <position position="752"/>
    </location>
    <ligand>
        <name>AMP</name>
        <dbReference type="ChEBI" id="CHEBI:456215"/>
    </ligand>
</feature>
<comment type="domain">
    <text evidence="14">Consists of three domains, a large central CORE domain and two small peripheral domains, NMPbind and LID, which undergo movements during catalysis. The LID domain closes over the site of phosphoryl transfer upon GTP binding. Assembling and dissambling the active center during each catalytic cycle provides an effective means to prevent GTP hydrolysis.</text>
</comment>
<sequence length="935" mass="106002">MLFAAIYFHIVEEMMQSEPATEASTISKQQTKSATPRYAWGSVPAPKPESLNEVMSEQLVSHIQEEQESRCIEQMLKDEAMALSLQRQFDEVNNPNPNNAESGGASAEDATASVPTSGVQDETDSDHVLALKLQQEFDREYNKNLQASEKRINSSQKVRVTLANHRVGAEYGFEDDAAEDVDEDEDAEEEDWRMPSKPSAEAAPGSRRRNRGGGPGVDFRTKHDAELTGRRNADKLSEFGLGFREGDTSGLNVRLNNRVFNSLKQHAELSERRQARVHDKQERSTAESALDEKTRSVLFKLVNAGRFDSLGGIVATGKESVVLHAYCSDSATTPAGKPMPREVAIKVFKTTLNEFKARSDYVTGDSRVCKDKLKWQNPRKVMRVWCEKELLSLRRLQKLGLPCPKPLLLRGHVLAMSFIGESGCAAPRLKDCRLETIQWRSAWDQAAGYLHRLYNECRLVHADYSEYNLLWWRNTVWIIDVSQAVDHEHPRALDFLLRDCRTACSFFSRKGVPDVPEPEQLFNSITGLDIPGEGDEFVKRLADHVASRSDFEGDRVHLEHDIQRRQFQFDHFFVDRDAADAADEAENEDDEEEEAEGDDTLSMYTGSGQTPIASPLSPSMCTRLWPNPRRFFAKSLSMYTWLWPNPRRFSAQPLSMYTGSGQTPVASPLSPSMCTRLWPNPRRFFAKPISMYIRFCPNPPQLQDPNLILMASASRFMRFIIMGPPGGGKGTIAERIVRDFPIKSLASGDLLRHHMAIKSKLGLEVGKYMNRGELVPDSLVLELIIEEQSKAAANSHLLLDGFPRTLPQAENLCSRMQIDRVMNLDVPFNVIVERIKGRWIHPGSGRTYHTEFNKPVREGFDDVTGEPLIQREDDKESVVLDRLSHYKDLTEPVLEYFRQRGLLLQFTGSYSNEIWPKVHEFLAQEIEPLQYTKYS</sequence>
<dbReference type="InterPro" id="IPR028586">
    <property type="entry name" value="AK3/Ak4_mitochondrial"/>
</dbReference>
<feature type="binding site" evidence="14">
    <location>
        <position position="808"/>
    </location>
    <ligand>
        <name>AMP</name>
        <dbReference type="ChEBI" id="CHEBI:456215"/>
    </ligand>
</feature>
<feature type="region of interest" description="Disordered" evidence="15">
    <location>
        <begin position="171"/>
        <end position="231"/>
    </location>
</feature>
<comment type="catalytic activity">
    <reaction evidence="13">
        <text>L-seryl-[protein] + ATP = O-phospho-L-seryl-[protein] + ADP + H(+)</text>
        <dbReference type="Rhea" id="RHEA:17989"/>
        <dbReference type="Rhea" id="RHEA-COMP:9863"/>
        <dbReference type="Rhea" id="RHEA-COMP:11604"/>
        <dbReference type="ChEBI" id="CHEBI:15378"/>
        <dbReference type="ChEBI" id="CHEBI:29999"/>
        <dbReference type="ChEBI" id="CHEBI:30616"/>
        <dbReference type="ChEBI" id="CHEBI:83421"/>
        <dbReference type="ChEBI" id="CHEBI:456216"/>
        <dbReference type="EC" id="2.7.11.1"/>
    </reaction>
</comment>
<dbReference type="EC" id="2.7.4.10" evidence="14"/>
<feature type="domain" description="RIO kinase" evidence="16">
    <location>
        <begin position="279"/>
        <end position="527"/>
    </location>
</feature>
<comment type="catalytic activity">
    <reaction evidence="12">
        <text>L-threonyl-[protein] + ATP = O-phospho-L-threonyl-[protein] + ADP + H(+)</text>
        <dbReference type="Rhea" id="RHEA:46608"/>
        <dbReference type="Rhea" id="RHEA-COMP:11060"/>
        <dbReference type="Rhea" id="RHEA-COMP:11605"/>
        <dbReference type="ChEBI" id="CHEBI:15378"/>
        <dbReference type="ChEBI" id="CHEBI:30013"/>
        <dbReference type="ChEBI" id="CHEBI:30616"/>
        <dbReference type="ChEBI" id="CHEBI:61977"/>
        <dbReference type="ChEBI" id="CHEBI:456216"/>
        <dbReference type="EC" id="2.7.11.1"/>
    </reaction>
</comment>
<dbReference type="GO" id="GO:0106310">
    <property type="term" value="F:protein serine kinase activity"/>
    <property type="evidence" value="ECO:0007669"/>
    <property type="project" value="RHEA"/>
</dbReference>
<dbReference type="Gene3D" id="3.30.200.20">
    <property type="entry name" value="Phosphorylase Kinase, domain 1"/>
    <property type="match status" value="1"/>
</dbReference>
<dbReference type="NCBIfam" id="TIGR01351">
    <property type="entry name" value="adk"/>
    <property type="match status" value="1"/>
</dbReference>
<evidence type="ECO:0000259" key="16">
    <source>
        <dbReference type="SMART" id="SM00090"/>
    </source>
</evidence>
<comment type="function">
    <text evidence="14">Involved in maintaining the homeostasis of cellular nucleotides by catalyzing the interconversion of nucleoside phosphates. Has GTP:AMP phosphotransferase and ITP:AMP phosphotransferase activities.</text>
</comment>
<feature type="compositionally biased region" description="Acidic residues" evidence="15">
    <location>
        <begin position="580"/>
        <end position="599"/>
    </location>
</feature>
<dbReference type="CDD" id="cd01428">
    <property type="entry name" value="ADK"/>
    <property type="match status" value="1"/>
</dbReference>
<keyword evidence="10 14" id="KW-0496">Mitochondrion</keyword>
<comment type="caution">
    <text evidence="14">Lacks conserved residue(s) required for the propagation of feature annotation.</text>
</comment>
<dbReference type="GO" id="GO:0005524">
    <property type="term" value="F:ATP binding"/>
    <property type="evidence" value="ECO:0007669"/>
    <property type="project" value="UniProtKB-KW"/>
</dbReference>
<dbReference type="HAMAP" id="MF_00235">
    <property type="entry name" value="Adenylate_kinase_Adk"/>
    <property type="match status" value="1"/>
</dbReference>
<feature type="compositionally biased region" description="Polar residues" evidence="15">
    <location>
        <begin position="18"/>
        <end position="34"/>
    </location>
</feature>
<keyword evidence="7 14" id="KW-0418">Kinase</keyword>
<keyword evidence="6 14" id="KW-0547">Nucleotide-binding</keyword>
<comment type="similarity">
    <text evidence="2">Belongs to the protein kinase superfamily. RIO-type Ser/Thr kinase family.</text>
</comment>
<dbReference type="Pfam" id="PF05191">
    <property type="entry name" value="ADK_lid"/>
    <property type="match status" value="1"/>
</dbReference>
<dbReference type="Gene3D" id="1.10.510.10">
    <property type="entry name" value="Transferase(Phosphotransferase) domain 1"/>
    <property type="match status" value="1"/>
</dbReference>
<dbReference type="InterPro" id="IPR027417">
    <property type="entry name" value="P-loop_NTPase"/>
</dbReference>
<feature type="region of interest" description="Disordered" evidence="15">
    <location>
        <begin position="580"/>
        <end position="604"/>
    </location>
</feature>
<dbReference type="GO" id="GO:0046872">
    <property type="term" value="F:metal ion binding"/>
    <property type="evidence" value="ECO:0007669"/>
    <property type="project" value="UniProtKB-KW"/>
</dbReference>
<dbReference type="GO" id="GO:0046899">
    <property type="term" value="F:nucleoside triphosphate adenylate kinase activity"/>
    <property type="evidence" value="ECO:0007669"/>
    <property type="project" value="UniProtKB-UniRule"/>
</dbReference>
<dbReference type="Proteomes" id="UP000095280">
    <property type="component" value="Unplaced"/>
</dbReference>
<dbReference type="FunFam" id="3.40.50.300:FF:000106">
    <property type="entry name" value="Adenylate kinase mitochondrial"/>
    <property type="match status" value="1"/>
</dbReference>
<evidence type="ECO:0000256" key="13">
    <source>
        <dbReference type="ARBA" id="ARBA00048679"/>
    </source>
</evidence>
<dbReference type="InterPro" id="IPR011009">
    <property type="entry name" value="Kinase-like_dom_sf"/>
</dbReference>
<evidence type="ECO:0000256" key="12">
    <source>
        <dbReference type="ARBA" id="ARBA00047899"/>
    </source>
</evidence>
<evidence type="ECO:0000256" key="9">
    <source>
        <dbReference type="ARBA" id="ARBA00022842"/>
    </source>
</evidence>
<dbReference type="GO" id="GO:0046041">
    <property type="term" value="P:ITP metabolic process"/>
    <property type="evidence" value="ECO:0007669"/>
    <property type="project" value="UniProtKB-UniRule"/>
</dbReference>
<dbReference type="InterPro" id="IPR007862">
    <property type="entry name" value="Adenylate_kinase_lid-dom"/>
</dbReference>
<dbReference type="GO" id="GO:0006172">
    <property type="term" value="P:ADP biosynthetic process"/>
    <property type="evidence" value="ECO:0007669"/>
    <property type="project" value="UniProtKB-UniRule"/>
</dbReference>
<feature type="region of interest" description="NMPbind" evidence="14">
    <location>
        <begin position="746"/>
        <end position="775"/>
    </location>
</feature>
<evidence type="ECO:0000256" key="11">
    <source>
        <dbReference type="ARBA" id="ARBA00023134"/>
    </source>
</evidence>
<dbReference type="SMART" id="SM00090">
    <property type="entry name" value="RIO"/>
    <property type="match status" value="1"/>
</dbReference>
<dbReference type="GO" id="GO:0046033">
    <property type="term" value="P:AMP metabolic process"/>
    <property type="evidence" value="ECO:0007669"/>
    <property type="project" value="UniProtKB-UniRule"/>
</dbReference>
<keyword evidence="3" id="KW-0723">Serine/threonine-protein kinase</keyword>
<feature type="binding site" evidence="14">
    <location>
        <position position="911"/>
    </location>
    <ligand>
        <name>GTP</name>
        <dbReference type="ChEBI" id="CHEBI:37565"/>
    </ligand>
</feature>
<feature type="binding site" evidence="14">
    <location>
        <position position="838"/>
    </location>
    <ligand>
        <name>GTP</name>
        <dbReference type="ChEBI" id="CHEBI:37565"/>
    </ligand>
</feature>
<dbReference type="HAMAP" id="MF_03169">
    <property type="entry name" value="Adenylate_kinase_AK3"/>
    <property type="match status" value="1"/>
</dbReference>
<dbReference type="Pfam" id="PF00406">
    <property type="entry name" value="ADK"/>
    <property type="match status" value="1"/>
</dbReference>